<comment type="subcellular location">
    <subcellularLocation>
        <location evidence="1 8">Cell membrane</location>
        <topology evidence="1 8">Multi-pass membrane protein</topology>
    </subcellularLocation>
</comment>
<evidence type="ECO:0000256" key="1">
    <source>
        <dbReference type="ARBA" id="ARBA00004651"/>
    </source>
</evidence>
<proteinExistence type="inferred from homology"/>
<dbReference type="PIRSF" id="PIRSF016661">
    <property type="entry name" value="BioY"/>
    <property type="match status" value="1"/>
</dbReference>
<keyword evidence="3 8" id="KW-0813">Transport</keyword>
<keyword evidence="11" id="KW-1185">Reference proteome</keyword>
<feature type="transmembrane region" description="Helical" evidence="9">
    <location>
        <begin position="12"/>
        <end position="30"/>
    </location>
</feature>
<dbReference type="OrthoDB" id="9803495at2"/>
<dbReference type="GO" id="GO:0005886">
    <property type="term" value="C:plasma membrane"/>
    <property type="evidence" value="ECO:0007669"/>
    <property type="project" value="UniProtKB-SubCell"/>
</dbReference>
<name>A0A7W1XBR9_9BACL</name>
<dbReference type="GO" id="GO:0015225">
    <property type="term" value="F:biotin transmembrane transporter activity"/>
    <property type="evidence" value="ECO:0007669"/>
    <property type="project" value="UniProtKB-UniRule"/>
</dbReference>
<dbReference type="PANTHER" id="PTHR34295">
    <property type="entry name" value="BIOTIN TRANSPORTER BIOY"/>
    <property type="match status" value="1"/>
</dbReference>
<accession>A0A7W1XBR9</accession>
<dbReference type="RefSeq" id="WP_033099111.1">
    <property type="nucleotide sequence ID" value="NZ_JACEIP010000019.1"/>
</dbReference>
<evidence type="ECO:0000256" key="3">
    <source>
        <dbReference type="ARBA" id="ARBA00022448"/>
    </source>
</evidence>
<gene>
    <name evidence="10" type="ORF">H1164_12140</name>
</gene>
<evidence type="ECO:0000256" key="5">
    <source>
        <dbReference type="ARBA" id="ARBA00022692"/>
    </source>
</evidence>
<comment type="caution">
    <text evidence="10">The sequence shown here is derived from an EMBL/GenBank/DDBJ whole genome shotgun (WGS) entry which is preliminary data.</text>
</comment>
<organism evidence="10 11">
    <name type="scientific">Thermoactinomyces daqus</name>
    <dbReference type="NCBI Taxonomy" id="1329516"/>
    <lineage>
        <taxon>Bacteria</taxon>
        <taxon>Bacillati</taxon>
        <taxon>Bacillota</taxon>
        <taxon>Bacilli</taxon>
        <taxon>Bacillales</taxon>
        <taxon>Thermoactinomycetaceae</taxon>
        <taxon>Thermoactinomyces</taxon>
    </lineage>
</organism>
<evidence type="ECO:0000313" key="10">
    <source>
        <dbReference type="EMBL" id="MBA4543638.1"/>
    </source>
</evidence>
<evidence type="ECO:0000256" key="7">
    <source>
        <dbReference type="ARBA" id="ARBA00023136"/>
    </source>
</evidence>
<evidence type="ECO:0000256" key="6">
    <source>
        <dbReference type="ARBA" id="ARBA00022989"/>
    </source>
</evidence>
<dbReference type="Gene3D" id="1.10.1760.20">
    <property type="match status" value="1"/>
</dbReference>
<keyword evidence="7 8" id="KW-0472">Membrane</keyword>
<reference evidence="10 11" key="1">
    <citation type="submission" date="2020-07" db="EMBL/GenBank/DDBJ databases">
        <authorList>
            <person name="Feng H."/>
        </authorList>
    </citation>
    <scope>NUCLEOTIDE SEQUENCE [LARGE SCALE GENOMIC DNA]</scope>
    <source>
        <strain evidence="11">s-11</strain>
    </source>
</reference>
<feature type="transmembrane region" description="Helical" evidence="9">
    <location>
        <begin position="117"/>
        <end position="136"/>
    </location>
</feature>
<evidence type="ECO:0000256" key="4">
    <source>
        <dbReference type="ARBA" id="ARBA00022475"/>
    </source>
</evidence>
<feature type="transmembrane region" description="Helical" evidence="9">
    <location>
        <begin position="59"/>
        <end position="81"/>
    </location>
</feature>
<dbReference type="InterPro" id="IPR003784">
    <property type="entry name" value="BioY"/>
</dbReference>
<evidence type="ECO:0000256" key="8">
    <source>
        <dbReference type="PIRNR" id="PIRNR016661"/>
    </source>
</evidence>
<keyword evidence="5 9" id="KW-0812">Transmembrane</keyword>
<evidence type="ECO:0000256" key="9">
    <source>
        <dbReference type="SAM" id="Phobius"/>
    </source>
</evidence>
<sequence>MTKSVLRVRDMTWMAMFVALLAISGMFSIPVGPVPITLQTLVVMLAGSVLGARRGFISMVVFILLAAVGAPVLSGGGGGIAHLLGPTGGYIISWPFAAFLIGWIIERWGDSVWKLMVAHVVGGVAFIHLVGFTWVVSYLHLPLNMKTFITSLFIFLPGDLVKAVVASPVASAVYRALPALRPGRGQSVL</sequence>
<dbReference type="Proteomes" id="UP000530514">
    <property type="component" value="Unassembled WGS sequence"/>
</dbReference>
<dbReference type="AlphaFoldDB" id="A0A7W1XBR9"/>
<protein>
    <recommendedName>
        <fullName evidence="8">Biotin transporter</fullName>
    </recommendedName>
</protein>
<keyword evidence="4 8" id="KW-1003">Cell membrane</keyword>
<comment type="similarity">
    <text evidence="2 8">Belongs to the BioY family.</text>
</comment>
<evidence type="ECO:0000256" key="2">
    <source>
        <dbReference type="ARBA" id="ARBA00010692"/>
    </source>
</evidence>
<feature type="transmembrane region" description="Helical" evidence="9">
    <location>
        <begin position="87"/>
        <end position="105"/>
    </location>
</feature>
<dbReference type="PANTHER" id="PTHR34295:SF4">
    <property type="entry name" value="BIOTIN TRANSPORTER BIOY-RELATED"/>
    <property type="match status" value="1"/>
</dbReference>
<evidence type="ECO:0000313" key="11">
    <source>
        <dbReference type="Proteomes" id="UP000530514"/>
    </source>
</evidence>
<dbReference type="Pfam" id="PF02632">
    <property type="entry name" value="BioY"/>
    <property type="match status" value="1"/>
</dbReference>
<dbReference type="EMBL" id="JACEIP010000019">
    <property type="protein sequence ID" value="MBA4543638.1"/>
    <property type="molecule type" value="Genomic_DNA"/>
</dbReference>
<keyword evidence="6 9" id="KW-1133">Transmembrane helix</keyword>